<dbReference type="RefSeq" id="WP_308955426.1">
    <property type="nucleotide sequence ID" value="NZ_JAVICY010000004.1"/>
</dbReference>
<protein>
    <submittedName>
        <fullName evidence="5">Helix-turn-helix domain-containing protein</fullName>
    </submittedName>
</protein>
<evidence type="ECO:0000256" key="2">
    <source>
        <dbReference type="ARBA" id="ARBA00023125"/>
    </source>
</evidence>
<dbReference type="Gene3D" id="1.10.10.10">
    <property type="entry name" value="Winged helix-like DNA-binding domain superfamily/Winged helix DNA-binding domain"/>
    <property type="match status" value="1"/>
</dbReference>
<dbReference type="PROSITE" id="PS51118">
    <property type="entry name" value="HTH_HXLR"/>
    <property type="match status" value="1"/>
</dbReference>
<organism evidence="5 6">
    <name type="scientific">Acinetobacter gerneri</name>
    <dbReference type="NCBI Taxonomy" id="202952"/>
    <lineage>
        <taxon>Bacteria</taxon>
        <taxon>Pseudomonadati</taxon>
        <taxon>Pseudomonadota</taxon>
        <taxon>Gammaproteobacteria</taxon>
        <taxon>Moraxellales</taxon>
        <taxon>Moraxellaceae</taxon>
        <taxon>Acinetobacter</taxon>
    </lineage>
</organism>
<dbReference type="Pfam" id="PF01638">
    <property type="entry name" value="HxlR"/>
    <property type="match status" value="1"/>
</dbReference>
<evidence type="ECO:0000313" key="5">
    <source>
        <dbReference type="EMBL" id="MDQ9070917.1"/>
    </source>
</evidence>
<keyword evidence="1" id="KW-0805">Transcription regulation</keyword>
<evidence type="ECO:0000313" key="6">
    <source>
        <dbReference type="Proteomes" id="UP001243195"/>
    </source>
</evidence>
<gene>
    <name evidence="5" type="ORF">RFH51_05505</name>
</gene>
<sequence>MSETSYAEHCALMRFVRIFSGKWILPIIYHLIEQNKPVRFSELGKVLSPITQKELSKQLKILEKNQLIQKTIYPEIPPKVEYQITALGLTLKQPIQNLGQWMDVYEKQMCENA</sequence>
<comment type="caution">
    <text evidence="5">The sequence shown here is derived from an EMBL/GenBank/DDBJ whole genome shotgun (WGS) entry which is preliminary data.</text>
</comment>
<dbReference type="InterPro" id="IPR036390">
    <property type="entry name" value="WH_DNA-bd_sf"/>
</dbReference>
<evidence type="ECO:0000256" key="3">
    <source>
        <dbReference type="ARBA" id="ARBA00023163"/>
    </source>
</evidence>
<dbReference type="GO" id="GO:0003677">
    <property type="term" value="F:DNA binding"/>
    <property type="evidence" value="ECO:0007669"/>
    <property type="project" value="UniProtKB-KW"/>
</dbReference>
<name>A0AAW8JHL6_9GAMM</name>
<dbReference type="Proteomes" id="UP001243195">
    <property type="component" value="Unassembled WGS sequence"/>
</dbReference>
<evidence type="ECO:0000256" key="1">
    <source>
        <dbReference type="ARBA" id="ARBA00023015"/>
    </source>
</evidence>
<dbReference type="InterPro" id="IPR036388">
    <property type="entry name" value="WH-like_DNA-bd_sf"/>
</dbReference>
<feature type="domain" description="HTH hxlR-type" evidence="4">
    <location>
        <begin position="10"/>
        <end position="110"/>
    </location>
</feature>
<dbReference type="AlphaFoldDB" id="A0AAW8JHL6"/>
<proteinExistence type="predicted"/>
<keyword evidence="2" id="KW-0238">DNA-binding</keyword>
<keyword evidence="3" id="KW-0804">Transcription</keyword>
<dbReference type="InterPro" id="IPR002577">
    <property type="entry name" value="HTH_HxlR"/>
</dbReference>
<reference evidence="5" key="1">
    <citation type="submission" date="2023-08" db="EMBL/GenBank/DDBJ databases">
        <title>Emergence of clinically-relevant ST2 carbapenem-resistant Acinetobacter baumannii strains in hospital sewages in Zhejiang, East of China.</title>
        <authorList>
            <person name="Kaichao C."/>
            <person name="Zhang R."/>
        </authorList>
    </citation>
    <scope>NUCLEOTIDE SEQUENCE</scope>
    <source>
        <strain evidence="5">M-SY-60</strain>
    </source>
</reference>
<dbReference type="SUPFAM" id="SSF46785">
    <property type="entry name" value="Winged helix' DNA-binding domain"/>
    <property type="match status" value="1"/>
</dbReference>
<accession>A0AAW8JHL6</accession>
<evidence type="ECO:0000259" key="4">
    <source>
        <dbReference type="PROSITE" id="PS51118"/>
    </source>
</evidence>
<dbReference type="EMBL" id="JAVIDA010000005">
    <property type="protein sequence ID" value="MDQ9070917.1"/>
    <property type="molecule type" value="Genomic_DNA"/>
</dbReference>
<dbReference type="PANTHER" id="PTHR33204">
    <property type="entry name" value="TRANSCRIPTIONAL REGULATOR, MARR FAMILY"/>
    <property type="match status" value="1"/>
</dbReference>